<keyword evidence="4 6" id="KW-1133">Transmembrane helix</keyword>
<dbReference type="InterPro" id="IPR018365">
    <property type="entry name" value="Cell_cycle_FtsW-rel_CS"/>
</dbReference>
<feature type="transmembrane region" description="Helical" evidence="6">
    <location>
        <begin position="282"/>
        <end position="308"/>
    </location>
</feature>
<feature type="transmembrane region" description="Helical" evidence="6">
    <location>
        <begin position="13"/>
        <end position="30"/>
    </location>
</feature>
<gene>
    <name evidence="7" type="ORF">EDD69_10442</name>
</gene>
<comment type="subcellular location">
    <subcellularLocation>
        <location evidence="1">Membrane</location>
        <topology evidence="1">Multi-pass membrane protein</topology>
    </subcellularLocation>
</comment>
<name>A0A4R1QEZ3_9BACL</name>
<evidence type="ECO:0000256" key="5">
    <source>
        <dbReference type="ARBA" id="ARBA00023136"/>
    </source>
</evidence>
<feature type="transmembrane region" description="Helical" evidence="6">
    <location>
        <begin position="195"/>
        <end position="215"/>
    </location>
</feature>
<evidence type="ECO:0000256" key="4">
    <source>
        <dbReference type="ARBA" id="ARBA00022989"/>
    </source>
</evidence>
<evidence type="ECO:0000313" key="7">
    <source>
        <dbReference type="EMBL" id="TCL50993.1"/>
    </source>
</evidence>
<dbReference type="PANTHER" id="PTHR30474">
    <property type="entry name" value="CELL CYCLE PROTEIN"/>
    <property type="match status" value="1"/>
</dbReference>
<evidence type="ECO:0000313" key="8">
    <source>
        <dbReference type="Proteomes" id="UP000295658"/>
    </source>
</evidence>
<dbReference type="GO" id="GO:0008360">
    <property type="term" value="P:regulation of cell shape"/>
    <property type="evidence" value="ECO:0007669"/>
    <property type="project" value="UniProtKB-KW"/>
</dbReference>
<feature type="transmembrane region" description="Helical" evidence="6">
    <location>
        <begin position="75"/>
        <end position="94"/>
    </location>
</feature>
<feature type="transmembrane region" description="Helical" evidence="6">
    <location>
        <begin position="358"/>
        <end position="378"/>
    </location>
</feature>
<dbReference type="InterPro" id="IPR001182">
    <property type="entry name" value="FtsW/RodA"/>
</dbReference>
<dbReference type="Proteomes" id="UP000295658">
    <property type="component" value="Unassembled WGS sequence"/>
</dbReference>
<dbReference type="GO" id="GO:0015648">
    <property type="term" value="F:lipid-linked peptidoglycan transporter activity"/>
    <property type="evidence" value="ECO:0007669"/>
    <property type="project" value="TreeGrafter"/>
</dbReference>
<organism evidence="7 8">
    <name type="scientific">Thermolongibacillus altinsuensis</name>
    <dbReference type="NCBI Taxonomy" id="575256"/>
    <lineage>
        <taxon>Bacteria</taxon>
        <taxon>Bacillati</taxon>
        <taxon>Bacillota</taxon>
        <taxon>Bacilli</taxon>
        <taxon>Bacillales</taxon>
        <taxon>Anoxybacillaceae</taxon>
        <taxon>Thermolongibacillus</taxon>
    </lineage>
</organism>
<dbReference type="Pfam" id="PF01098">
    <property type="entry name" value="FTSW_RODA_SPOVE"/>
    <property type="match status" value="1"/>
</dbReference>
<reference evidence="7 8" key="1">
    <citation type="submission" date="2019-03" db="EMBL/GenBank/DDBJ databases">
        <title>Genomic Encyclopedia of Type Strains, Phase IV (KMG-IV): sequencing the most valuable type-strain genomes for metagenomic binning, comparative biology and taxonomic classification.</title>
        <authorList>
            <person name="Goeker M."/>
        </authorList>
    </citation>
    <scope>NUCLEOTIDE SEQUENCE [LARGE SCALE GENOMIC DNA]</scope>
    <source>
        <strain evidence="7 8">DSM 24979</strain>
    </source>
</reference>
<dbReference type="AlphaFoldDB" id="A0A4R1QEZ3"/>
<evidence type="ECO:0000256" key="2">
    <source>
        <dbReference type="ARBA" id="ARBA00022692"/>
    </source>
</evidence>
<dbReference type="OrthoDB" id="9768187at2"/>
<dbReference type="PANTHER" id="PTHR30474:SF1">
    <property type="entry name" value="PEPTIDOGLYCAN GLYCOSYLTRANSFERASE MRDB"/>
    <property type="match status" value="1"/>
</dbReference>
<feature type="transmembrane region" description="Helical" evidence="6">
    <location>
        <begin position="320"/>
        <end position="338"/>
    </location>
</feature>
<feature type="transmembrane region" description="Helical" evidence="6">
    <location>
        <begin position="51"/>
        <end position="69"/>
    </location>
</feature>
<evidence type="ECO:0000256" key="1">
    <source>
        <dbReference type="ARBA" id="ARBA00004141"/>
    </source>
</evidence>
<evidence type="ECO:0000256" key="6">
    <source>
        <dbReference type="SAM" id="Phobius"/>
    </source>
</evidence>
<dbReference type="PROSITE" id="PS00428">
    <property type="entry name" value="FTSW_RODA_SPOVE"/>
    <property type="match status" value="1"/>
</dbReference>
<sequence>MENEKALQPKIDYHLLFILFLLAIVSAIAIDSAQPSLPAKLQNINFASKQLMWYGIGAVVIALTMLIDYDRLFQIAWYLYGFGMLLLLGLEFNAPGTLTIKGAKSWYAIPGIGNFQPSELMKIFLIIVISRIIVNHREKYVEPTIEDDFKLLGKIALATLPPLVLLAKQPDMGMSMVFTAIVGSLVLVSGIRFRIIFGIILAGVVSVAILVFIFFKFPNFFHEYILEDYQLNRFYGWLAPYEYSNEQGFQLIRSLLAIGSGELYGKGYKNLDVYLPEAHTDFIFGIIAEQFGFIGSSIVISLFFLLIYRMIHIALESHDPFGSYLCAGVIGMITFQVFQNIGMTIGLLPITGLPLPFISYGGSSLATYMLAIGLVLNVRSRTKKFMFSSEE</sequence>
<accession>A0A4R1QEZ3</accession>
<dbReference type="EMBL" id="SLUL01000004">
    <property type="protein sequence ID" value="TCL50993.1"/>
    <property type="molecule type" value="Genomic_DNA"/>
</dbReference>
<dbReference type="GO" id="GO:0005886">
    <property type="term" value="C:plasma membrane"/>
    <property type="evidence" value="ECO:0007669"/>
    <property type="project" value="TreeGrafter"/>
</dbReference>
<protein>
    <submittedName>
        <fullName evidence="7">Rod shape-determining protein RodA</fullName>
    </submittedName>
</protein>
<keyword evidence="2 6" id="KW-0812">Transmembrane</keyword>
<keyword evidence="5 6" id="KW-0472">Membrane</keyword>
<feature type="transmembrane region" description="Helical" evidence="6">
    <location>
        <begin position="172"/>
        <end position="188"/>
    </location>
</feature>
<dbReference type="RefSeq" id="WP_132947758.1">
    <property type="nucleotide sequence ID" value="NZ_BSVG01000004.1"/>
</dbReference>
<dbReference type="GO" id="GO:0051301">
    <property type="term" value="P:cell division"/>
    <property type="evidence" value="ECO:0007669"/>
    <property type="project" value="InterPro"/>
</dbReference>
<proteinExistence type="predicted"/>
<evidence type="ECO:0000256" key="3">
    <source>
        <dbReference type="ARBA" id="ARBA00022960"/>
    </source>
</evidence>
<keyword evidence="3" id="KW-0133">Cell shape</keyword>
<dbReference type="GO" id="GO:0032153">
    <property type="term" value="C:cell division site"/>
    <property type="evidence" value="ECO:0007669"/>
    <property type="project" value="TreeGrafter"/>
</dbReference>
<keyword evidence="8" id="KW-1185">Reference proteome</keyword>
<comment type="caution">
    <text evidence="7">The sequence shown here is derived from an EMBL/GenBank/DDBJ whole genome shotgun (WGS) entry which is preliminary data.</text>
</comment>